<dbReference type="GO" id="GO:0016887">
    <property type="term" value="F:ATP hydrolysis activity"/>
    <property type="evidence" value="ECO:0007669"/>
    <property type="project" value="InterPro"/>
</dbReference>
<sequence length="349" mass="39745">MAALLPDKYRPSKFSELTYHLEQRDMLESLVSSQAGNFPHLLIYGPPGAGKSTRIRCILQKLYGNGAAQLRLSEMQFTTASKKKMSIMTSASNYHIELTPSDVGMHDRIVVQEVIKDMAATNQLNSKSQRNFKVVVLKEAENLSRDAQDALRRTMEKYMRTCRIILCCTNLSKISGPLQSRCMGIRVAAPTETDISKVMEFVAIKEKMHIPQVLVDSIMDTCQRNLRRALLLLQAAKTENFPFTESQTVKEPEWMQYMSETVALFLDGKHDAIEHVKQIRTRLNELILHLIPVPVIFEEIVRRLLQRTEEKYHKAIVESAGECEELCIKGSKPIVHLERFAVDVLSLLE</sequence>
<dbReference type="GO" id="GO:0005663">
    <property type="term" value="C:DNA replication factor C complex"/>
    <property type="evidence" value="ECO:0007669"/>
    <property type="project" value="TreeGrafter"/>
</dbReference>
<dbReference type="SMART" id="SM00382">
    <property type="entry name" value="AAA"/>
    <property type="match status" value="1"/>
</dbReference>
<dbReference type="FunFam" id="3.40.50.300:FF:000136">
    <property type="entry name" value="Replication factor C subunit 5"/>
    <property type="match status" value="1"/>
</dbReference>
<dbReference type="Gene3D" id="3.40.50.300">
    <property type="entry name" value="P-loop containing nucleotide triphosphate hydrolases"/>
    <property type="match status" value="1"/>
</dbReference>
<dbReference type="GO" id="GO:0003689">
    <property type="term" value="F:DNA clamp loader activity"/>
    <property type="evidence" value="ECO:0007669"/>
    <property type="project" value="TreeGrafter"/>
</dbReference>
<name>A0AA39HHX2_9BILA</name>
<gene>
    <name evidence="4" type="ORF">QR680_018424</name>
</gene>
<dbReference type="GO" id="GO:0006281">
    <property type="term" value="P:DNA repair"/>
    <property type="evidence" value="ECO:0007669"/>
    <property type="project" value="TreeGrafter"/>
</dbReference>
<dbReference type="InterPro" id="IPR003593">
    <property type="entry name" value="AAA+_ATPase"/>
</dbReference>
<dbReference type="InterPro" id="IPR003959">
    <property type="entry name" value="ATPase_AAA_core"/>
</dbReference>
<organism evidence="4 5">
    <name type="scientific">Steinernema hermaphroditum</name>
    <dbReference type="NCBI Taxonomy" id="289476"/>
    <lineage>
        <taxon>Eukaryota</taxon>
        <taxon>Metazoa</taxon>
        <taxon>Ecdysozoa</taxon>
        <taxon>Nematoda</taxon>
        <taxon>Chromadorea</taxon>
        <taxon>Rhabditida</taxon>
        <taxon>Tylenchina</taxon>
        <taxon>Panagrolaimomorpha</taxon>
        <taxon>Strongyloidoidea</taxon>
        <taxon>Steinernematidae</taxon>
        <taxon>Steinernema</taxon>
    </lineage>
</organism>
<dbReference type="EMBL" id="JAUCMV010000004">
    <property type="protein sequence ID" value="KAK0406192.1"/>
    <property type="molecule type" value="Genomic_DNA"/>
</dbReference>
<feature type="domain" description="AAA+ ATPase" evidence="3">
    <location>
        <begin position="37"/>
        <end position="200"/>
    </location>
</feature>
<evidence type="ECO:0000313" key="5">
    <source>
        <dbReference type="Proteomes" id="UP001175271"/>
    </source>
</evidence>
<dbReference type="AlphaFoldDB" id="A0AA39HHX2"/>
<dbReference type="SUPFAM" id="SSF52540">
    <property type="entry name" value="P-loop containing nucleoside triphosphate hydrolases"/>
    <property type="match status" value="1"/>
</dbReference>
<dbReference type="SUPFAM" id="SSF48019">
    <property type="entry name" value="post-AAA+ oligomerization domain-like"/>
    <property type="match status" value="1"/>
</dbReference>
<reference evidence="4" key="1">
    <citation type="submission" date="2023-06" db="EMBL/GenBank/DDBJ databases">
        <title>Genomic analysis of the entomopathogenic nematode Steinernema hermaphroditum.</title>
        <authorList>
            <person name="Schwarz E.M."/>
            <person name="Heppert J.K."/>
            <person name="Baniya A."/>
            <person name="Schwartz H.T."/>
            <person name="Tan C.-H."/>
            <person name="Antoshechkin I."/>
            <person name="Sternberg P.W."/>
            <person name="Goodrich-Blair H."/>
            <person name="Dillman A.R."/>
        </authorList>
    </citation>
    <scope>NUCLEOTIDE SEQUENCE</scope>
    <source>
        <strain evidence="4">PS9179</strain>
        <tissue evidence="4">Whole animal</tissue>
    </source>
</reference>
<keyword evidence="2" id="KW-0235">DNA replication</keyword>
<dbReference type="GO" id="GO:0005524">
    <property type="term" value="F:ATP binding"/>
    <property type="evidence" value="ECO:0007669"/>
    <property type="project" value="InterPro"/>
</dbReference>
<dbReference type="Gene3D" id="1.10.8.60">
    <property type="match status" value="1"/>
</dbReference>
<dbReference type="PANTHER" id="PTHR11669:SF1">
    <property type="entry name" value="REPLICATION FACTOR C SUBUNIT 3"/>
    <property type="match status" value="1"/>
</dbReference>
<dbReference type="InterPro" id="IPR050238">
    <property type="entry name" value="DNA_Rep/Repair_Clamp_Loader"/>
</dbReference>
<dbReference type="FunFam" id="1.10.8.60:FF:000030">
    <property type="entry name" value="replication factor C subunit 3"/>
    <property type="match status" value="1"/>
</dbReference>
<dbReference type="GO" id="GO:0005634">
    <property type="term" value="C:nucleus"/>
    <property type="evidence" value="ECO:0007669"/>
    <property type="project" value="TreeGrafter"/>
</dbReference>
<dbReference type="PANTHER" id="PTHR11669">
    <property type="entry name" value="REPLICATION FACTOR C / DNA POLYMERASE III GAMMA-TAU SUBUNIT"/>
    <property type="match status" value="1"/>
</dbReference>
<dbReference type="Pfam" id="PF22534">
    <property type="entry name" value="RFC_C"/>
    <property type="match status" value="1"/>
</dbReference>
<comment type="caution">
    <text evidence="4">The sequence shown here is derived from an EMBL/GenBank/DDBJ whole genome shotgun (WGS) entry which is preliminary data.</text>
</comment>
<dbReference type="Pfam" id="PF00004">
    <property type="entry name" value="AAA"/>
    <property type="match status" value="1"/>
</dbReference>
<dbReference type="GO" id="GO:0006261">
    <property type="term" value="P:DNA-templated DNA replication"/>
    <property type="evidence" value="ECO:0007669"/>
    <property type="project" value="TreeGrafter"/>
</dbReference>
<comment type="similarity">
    <text evidence="1">Belongs to the activator 1 small subunits family.</text>
</comment>
<evidence type="ECO:0000256" key="1">
    <source>
        <dbReference type="ARBA" id="ARBA00005378"/>
    </source>
</evidence>
<accession>A0AA39HHX2</accession>
<keyword evidence="5" id="KW-1185">Reference proteome</keyword>
<dbReference type="Pfam" id="PF21960">
    <property type="entry name" value="RCF1-5-like_lid"/>
    <property type="match status" value="1"/>
</dbReference>
<dbReference type="InterPro" id="IPR008921">
    <property type="entry name" value="DNA_pol3_clamp-load_cplx_C"/>
</dbReference>
<dbReference type="InterPro" id="IPR027417">
    <property type="entry name" value="P-loop_NTPase"/>
</dbReference>
<evidence type="ECO:0000256" key="2">
    <source>
        <dbReference type="ARBA" id="ARBA00022705"/>
    </source>
</evidence>
<dbReference type="CDD" id="cd00009">
    <property type="entry name" value="AAA"/>
    <property type="match status" value="1"/>
</dbReference>
<dbReference type="GO" id="GO:0003677">
    <property type="term" value="F:DNA binding"/>
    <property type="evidence" value="ECO:0007669"/>
    <property type="project" value="InterPro"/>
</dbReference>
<protein>
    <recommendedName>
        <fullName evidence="3">AAA+ ATPase domain-containing protein</fullName>
    </recommendedName>
</protein>
<dbReference type="Gene3D" id="1.20.272.10">
    <property type="match status" value="1"/>
</dbReference>
<dbReference type="Proteomes" id="UP001175271">
    <property type="component" value="Unassembled WGS sequence"/>
</dbReference>
<proteinExistence type="inferred from homology"/>
<evidence type="ECO:0000313" key="4">
    <source>
        <dbReference type="EMBL" id="KAK0406192.1"/>
    </source>
</evidence>
<evidence type="ECO:0000259" key="3">
    <source>
        <dbReference type="SMART" id="SM00382"/>
    </source>
</evidence>